<dbReference type="InterPro" id="IPR011123">
    <property type="entry name" value="Y_Y_Y"/>
</dbReference>
<dbReference type="Gene3D" id="2.130.10.10">
    <property type="entry name" value="YVTN repeat-like/Quinoprotein amine dehydrogenase"/>
    <property type="match status" value="3"/>
</dbReference>
<dbReference type="RefSeq" id="WP_186914425.1">
    <property type="nucleotide sequence ID" value="NZ_JACOFZ010000001.1"/>
</dbReference>
<dbReference type="Proteomes" id="UP000627446">
    <property type="component" value="Unassembled WGS sequence"/>
</dbReference>
<accession>A0A923KKU1</accession>
<dbReference type="GO" id="GO:0052621">
    <property type="term" value="F:diguanylate cyclase activity"/>
    <property type="evidence" value="ECO:0007669"/>
    <property type="project" value="UniProtKB-EC"/>
</dbReference>
<dbReference type="InterPro" id="IPR000160">
    <property type="entry name" value="GGDEF_dom"/>
</dbReference>
<dbReference type="PANTHER" id="PTHR45138">
    <property type="entry name" value="REGULATORY COMPONENTS OF SENSORY TRANSDUCTION SYSTEM"/>
    <property type="match status" value="1"/>
</dbReference>
<evidence type="ECO:0000256" key="1">
    <source>
        <dbReference type="ARBA" id="ARBA00012528"/>
    </source>
</evidence>
<dbReference type="GO" id="GO:1902201">
    <property type="term" value="P:negative regulation of bacterial-type flagellum-dependent cell motility"/>
    <property type="evidence" value="ECO:0007669"/>
    <property type="project" value="TreeGrafter"/>
</dbReference>
<evidence type="ECO:0000313" key="6">
    <source>
        <dbReference type="Proteomes" id="UP000627446"/>
    </source>
</evidence>
<proteinExistence type="predicted"/>
<organism evidence="5 6">
    <name type="scientific">Undibacterium nitidum</name>
    <dbReference type="NCBI Taxonomy" id="2762298"/>
    <lineage>
        <taxon>Bacteria</taxon>
        <taxon>Pseudomonadati</taxon>
        <taxon>Pseudomonadota</taxon>
        <taxon>Betaproteobacteria</taxon>
        <taxon>Burkholderiales</taxon>
        <taxon>Oxalobacteraceae</taxon>
        <taxon>Undibacterium</taxon>
    </lineage>
</organism>
<evidence type="ECO:0000256" key="2">
    <source>
        <dbReference type="ARBA" id="ARBA00034247"/>
    </source>
</evidence>
<dbReference type="PANTHER" id="PTHR45138:SF9">
    <property type="entry name" value="DIGUANYLATE CYCLASE DGCM-RELATED"/>
    <property type="match status" value="1"/>
</dbReference>
<dbReference type="InterPro" id="IPR011110">
    <property type="entry name" value="Reg_prop"/>
</dbReference>
<dbReference type="Gene3D" id="3.30.70.270">
    <property type="match status" value="1"/>
</dbReference>
<dbReference type="CDD" id="cd01949">
    <property type="entry name" value="GGDEF"/>
    <property type="match status" value="1"/>
</dbReference>
<keyword evidence="3" id="KW-0812">Transmembrane</keyword>
<keyword evidence="3" id="KW-0472">Membrane</keyword>
<keyword evidence="3" id="KW-1133">Transmembrane helix</keyword>
<dbReference type="Pfam" id="PF00990">
    <property type="entry name" value="GGDEF"/>
    <property type="match status" value="1"/>
</dbReference>
<dbReference type="SMART" id="SM00267">
    <property type="entry name" value="GGDEF"/>
    <property type="match status" value="1"/>
</dbReference>
<dbReference type="InterPro" id="IPR029787">
    <property type="entry name" value="Nucleotide_cyclase"/>
</dbReference>
<dbReference type="InterPro" id="IPR050469">
    <property type="entry name" value="Diguanylate_Cyclase"/>
</dbReference>
<evidence type="ECO:0000256" key="3">
    <source>
        <dbReference type="SAM" id="Phobius"/>
    </source>
</evidence>
<dbReference type="PROSITE" id="PS50887">
    <property type="entry name" value="GGDEF"/>
    <property type="match status" value="1"/>
</dbReference>
<dbReference type="FunFam" id="3.30.70.270:FF:000001">
    <property type="entry name" value="Diguanylate cyclase domain protein"/>
    <property type="match status" value="1"/>
</dbReference>
<evidence type="ECO:0000259" key="4">
    <source>
        <dbReference type="PROSITE" id="PS50887"/>
    </source>
</evidence>
<gene>
    <name evidence="5" type="ORF">H8K36_07100</name>
</gene>
<dbReference type="InterPro" id="IPR015943">
    <property type="entry name" value="WD40/YVTN_repeat-like_dom_sf"/>
</dbReference>
<dbReference type="Pfam" id="PF07495">
    <property type="entry name" value="Y_Y_Y"/>
    <property type="match status" value="1"/>
</dbReference>
<feature type="domain" description="GGDEF" evidence="4">
    <location>
        <begin position="868"/>
        <end position="1007"/>
    </location>
</feature>
<feature type="transmembrane region" description="Helical" evidence="3">
    <location>
        <begin position="778"/>
        <end position="796"/>
    </location>
</feature>
<dbReference type="InterPro" id="IPR043128">
    <property type="entry name" value="Rev_trsase/Diguanyl_cyclase"/>
</dbReference>
<dbReference type="SUPFAM" id="SSF55073">
    <property type="entry name" value="Nucleotide cyclase"/>
    <property type="match status" value="1"/>
</dbReference>
<dbReference type="Pfam" id="PF07494">
    <property type="entry name" value="Reg_prop"/>
    <property type="match status" value="1"/>
</dbReference>
<dbReference type="AlphaFoldDB" id="A0A923KKU1"/>
<dbReference type="GO" id="GO:0005886">
    <property type="term" value="C:plasma membrane"/>
    <property type="evidence" value="ECO:0007669"/>
    <property type="project" value="TreeGrafter"/>
</dbReference>
<sequence>MLLIRILIFLGLAIGLGLCNAQTRSLTTQTATTNSAQSEAGTPLLRTFLPQEYRAQGQNWAVVQDQRGLIYVGNNDGVLEFDGERWRLIKVSNQTTVRSLAVDANGRIYVGAVGEIGYLQEDAHGTMQYVSLMPKLNQEQRQFSDVWRCFANDQGIVFASFRRLLRIKGDKVDHWTPKQAFQWPFYLNKRLFVREAGRGLLELKGDRLELLAGGERFASERLYVMLSLANNTGANNATNSSENNSERYILGTQNQGFYVYENGQFRNWKTDIDTILKSSLLYSAAQMNDGSMYFGTVQSGLFHLDIDGKLLGHIDRSNGLPDQAVYGLAVDRDQGLWLALDRGISRIEVTDPLSRFHENNGLVGSSLYVHRHQEKLYSATTQGLYRLAPGTNAQFERIPNISGPTWGLYSFGQRLMIGNYQGIYVLDQNKVEKIPSTDTALCFLNPKELPNQLLIGVRNGVLRIQLNGDKWQIRGMLPGITDEVRTIVQDKQGDIWLGTNSTGVVRIRIRQGKEGEEHFETARYGANDGLPSQNKNWAYLINQEVRFGTNAGVFQFDANSNRFNSDNRFQKLFENPRPVYSIYEDASSRVWLFSQDLQTGFEEVSSLKLVGSEYKPIHTQALRALTGERGEGMQRILYDSDGVMWFGGTKGLFRLVPDSEKNYQAPFSTLIRNLSTSDNVIYGGHGLQSNAELEFSQNRLRFDYAATSYDGQQSNLYQVFLEGNDSGWSNWNTETYQDYSNLFEGKYRFRVRAKNIYGTVSEEANFSFTVKAPWYRSYLAYVCYAILIFVVVRLISGWRVDRLNAQKHLLEELVLARTKELEQAYAEIEKISLLDPLTGLGNRRHLTQSLSNLIPFTSGDDRRNGKGKRYAFVLIDIDHFKSINDTHGHASGDAILSGIAGILREHCRNDDLAVRWGGEEFLLCARVNDEHEALGWASRLRQAVGAARFPISEGRTVSTTCSIGIACFPFQMQRADLLTQEQVILIADACLYVAKRNGRDQCVCATPNGVWPNDVGQKINVDVQSFLQSGLVHLQSDKMKELA</sequence>
<name>A0A923KKU1_9BURK</name>
<comment type="catalytic activity">
    <reaction evidence="2">
        <text>2 GTP = 3',3'-c-di-GMP + 2 diphosphate</text>
        <dbReference type="Rhea" id="RHEA:24898"/>
        <dbReference type="ChEBI" id="CHEBI:33019"/>
        <dbReference type="ChEBI" id="CHEBI:37565"/>
        <dbReference type="ChEBI" id="CHEBI:58805"/>
        <dbReference type="EC" id="2.7.7.65"/>
    </reaction>
</comment>
<dbReference type="Gene3D" id="2.60.40.10">
    <property type="entry name" value="Immunoglobulins"/>
    <property type="match status" value="1"/>
</dbReference>
<dbReference type="EC" id="2.7.7.65" evidence="1"/>
<protein>
    <recommendedName>
        <fullName evidence="1">diguanylate cyclase</fullName>
        <ecNumber evidence="1">2.7.7.65</ecNumber>
    </recommendedName>
</protein>
<comment type="caution">
    <text evidence="5">The sequence shown here is derived from an EMBL/GenBank/DDBJ whole genome shotgun (WGS) entry which is preliminary data.</text>
</comment>
<dbReference type="SUPFAM" id="SSF63829">
    <property type="entry name" value="Calcium-dependent phosphotriesterase"/>
    <property type="match status" value="2"/>
</dbReference>
<dbReference type="InterPro" id="IPR013783">
    <property type="entry name" value="Ig-like_fold"/>
</dbReference>
<keyword evidence="6" id="KW-1185">Reference proteome</keyword>
<dbReference type="EMBL" id="JACOFZ010000001">
    <property type="protein sequence ID" value="MBC3881130.1"/>
    <property type="molecule type" value="Genomic_DNA"/>
</dbReference>
<dbReference type="GO" id="GO:0043709">
    <property type="term" value="P:cell adhesion involved in single-species biofilm formation"/>
    <property type="evidence" value="ECO:0007669"/>
    <property type="project" value="TreeGrafter"/>
</dbReference>
<evidence type="ECO:0000313" key="5">
    <source>
        <dbReference type="EMBL" id="MBC3881130.1"/>
    </source>
</evidence>
<reference evidence="5" key="1">
    <citation type="submission" date="2020-08" db="EMBL/GenBank/DDBJ databases">
        <title>Novel species isolated from subtropical streams in China.</title>
        <authorList>
            <person name="Lu H."/>
        </authorList>
    </citation>
    <scope>NUCLEOTIDE SEQUENCE</scope>
    <source>
        <strain evidence="5">LX22W</strain>
    </source>
</reference>
<dbReference type="NCBIfam" id="TIGR00254">
    <property type="entry name" value="GGDEF"/>
    <property type="match status" value="1"/>
</dbReference>